<evidence type="ECO:0008006" key="4">
    <source>
        <dbReference type="Google" id="ProtNLM"/>
    </source>
</evidence>
<reference evidence="2 3" key="1">
    <citation type="submission" date="2020-01" db="EMBL/GenBank/DDBJ databases">
        <title>Jiella pacifica sp. nov.</title>
        <authorList>
            <person name="Xue Z."/>
            <person name="Zhu S."/>
            <person name="Chen J."/>
            <person name="Yang J."/>
        </authorList>
    </citation>
    <scope>NUCLEOTIDE SEQUENCE [LARGE SCALE GENOMIC DNA]</scope>
    <source>
        <strain evidence="2 3">40Bstr34</strain>
    </source>
</reference>
<feature type="signal peptide" evidence="1">
    <location>
        <begin position="1"/>
        <end position="23"/>
    </location>
</feature>
<keyword evidence="1" id="KW-0732">Signal</keyword>
<feature type="chain" id="PRO_5027116878" description="HEAT repeat domain-containing protein" evidence="1">
    <location>
        <begin position="24"/>
        <end position="211"/>
    </location>
</feature>
<dbReference type="RefSeq" id="WP_163462219.1">
    <property type="nucleotide sequence ID" value="NZ_JAAAMG010000004.1"/>
</dbReference>
<evidence type="ECO:0000313" key="3">
    <source>
        <dbReference type="Proteomes" id="UP000469011"/>
    </source>
</evidence>
<sequence>MYRIFKYLMLSIFALAFAASASAVTLEDLDRQINRRATTLEAFRQRLNDDNPAKRRAAMEIMIKSDDPALVRMAKEAGLFSSDRALRSAALKAIFDSKPRLRTELTSTDKESLQGIARFVAGNGGSYDDKGGTLSFQVGAYSDEAKCWLDSRGRFCLIALSGETVSIFGDSFSGSLAATLTLNDEGLLKGPFQTSINAKGASGTAMIDLTE</sequence>
<name>A0A6N9T2R1_9HYPH</name>
<dbReference type="EMBL" id="JAAAMG010000004">
    <property type="protein sequence ID" value="NDW04159.1"/>
    <property type="molecule type" value="Genomic_DNA"/>
</dbReference>
<dbReference type="AlphaFoldDB" id="A0A6N9T2R1"/>
<organism evidence="2 3">
    <name type="scientific">Jiella pacifica</name>
    <dbReference type="NCBI Taxonomy" id="2696469"/>
    <lineage>
        <taxon>Bacteria</taxon>
        <taxon>Pseudomonadati</taxon>
        <taxon>Pseudomonadota</taxon>
        <taxon>Alphaproteobacteria</taxon>
        <taxon>Hyphomicrobiales</taxon>
        <taxon>Aurantimonadaceae</taxon>
        <taxon>Jiella</taxon>
    </lineage>
</organism>
<evidence type="ECO:0000256" key="1">
    <source>
        <dbReference type="SAM" id="SignalP"/>
    </source>
</evidence>
<evidence type="ECO:0000313" key="2">
    <source>
        <dbReference type="EMBL" id="NDW04159.1"/>
    </source>
</evidence>
<gene>
    <name evidence="2" type="ORF">GTK09_06920</name>
</gene>
<proteinExistence type="predicted"/>
<dbReference type="Proteomes" id="UP000469011">
    <property type="component" value="Unassembled WGS sequence"/>
</dbReference>
<protein>
    <recommendedName>
        <fullName evidence="4">HEAT repeat domain-containing protein</fullName>
    </recommendedName>
</protein>
<keyword evidence="3" id="KW-1185">Reference proteome</keyword>
<comment type="caution">
    <text evidence="2">The sequence shown here is derived from an EMBL/GenBank/DDBJ whole genome shotgun (WGS) entry which is preliminary data.</text>
</comment>
<accession>A0A6N9T2R1</accession>